<organism evidence="6 7">
    <name type="scientific">Artemisia annua</name>
    <name type="common">Sweet wormwood</name>
    <dbReference type="NCBI Taxonomy" id="35608"/>
    <lineage>
        <taxon>Eukaryota</taxon>
        <taxon>Viridiplantae</taxon>
        <taxon>Streptophyta</taxon>
        <taxon>Embryophyta</taxon>
        <taxon>Tracheophyta</taxon>
        <taxon>Spermatophyta</taxon>
        <taxon>Magnoliopsida</taxon>
        <taxon>eudicotyledons</taxon>
        <taxon>Gunneridae</taxon>
        <taxon>Pentapetalae</taxon>
        <taxon>asterids</taxon>
        <taxon>campanulids</taxon>
        <taxon>Asterales</taxon>
        <taxon>Asteraceae</taxon>
        <taxon>Asteroideae</taxon>
        <taxon>Anthemideae</taxon>
        <taxon>Artemisiinae</taxon>
        <taxon>Artemisia</taxon>
    </lineage>
</organism>
<keyword evidence="2" id="KW-0238">DNA-binding</keyword>
<evidence type="ECO:0000313" key="7">
    <source>
        <dbReference type="Proteomes" id="UP000245207"/>
    </source>
</evidence>
<sequence length="261" mass="27670">MSTTTNNHQSPPPTTVNHNRVEESETTNKNKPKPLRFVMQQPEQVMSPYVIEVSDGLDIVTSVTTLCNECDTGLCVLSGSGKVSNVSFKQGDGTSTTALHEGCYELLSISATVLKPSNSAMLKTLSNHDFLEKFVISIPAGPGGQILGGIVEGPLIASGTVYIIAASFNNPSYHRLTMEDKKEGEGNAKHSGGGGTNSGGGRVQYPHTGSGSVSEAYGHYYAGGGRYRQNYDAVQSSSAAMSLPMYSCYMPGGVIWTLSPY</sequence>
<dbReference type="Proteomes" id="UP000245207">
    <property type="component" value="Unassembled WGS sequence"/>
</dbReference>
<protein>
    <recommendedName>
        <fullName evidence="5">PPC domain-containing protein</fullName>
    </recommendedName>
</protein>
<evidence type="ECO:0000256" key="3">
    <source>
        <dbReference type="ARBA" id="ARBA00023163"/>
    </source>
</evidence>
<dbReference type="PROSITE" id="PS51742">
    <property type="entry name" value="PPC"/>
    <property type="match status" value="1"/>
</dbReference>
<dbReference type="OrthoDB" id="782346at2759"/>
<feature type="region of interest" description="Disordered" evidence="4">
    <location>
        <begin position="181"/>
        <end position="208"/>
    </location>
</feature>
<dbReference type="GO" id="GO:0003680">
    <property type="term" value="F:minor groove of adenine-thymine-rich DNA binding"/>
    <property type="evidence" value="ECO:0007669"/>
    <property type="project" value="InterPro"/>
</dbReference>
<feature type="region of interest" description="Disordered" evidence="4">
    <location>
        <begin position="1"/>
        <end position="34"/>
    </location>
</feature>
<feature type="domain" description="PPC" evidence="5">
    <location>
        <begin position="43"/>
        <end position="191"/>
    </location>
</feature>
<dbReference type="InterPro" id="IPR005175">
    <property type="entry name" value="PPC_dom"/>
</dbReference>
<keyword evidence="3" id="KW-0804">Transcription</keyword>
<keyword evidence="1" id="KW-0805">Transcription regulation</keyword>
<evidence type="ECO:0000256" key="2">
    <source>
        <dbReference type="ARBA" id="ARBA00023125"/>
    </source>
</evidence>
<evidence type="ECO:0000313" key="6">
    <source>
        <dbReference type="EMBL" id="PWA95242.1"/>
    </source>
</evidence>
<dbReference type="EMBL" id="PKPP01000256">
    <property type="protein sequence ID" value="PWA95242.1"/>
    <property type="molecule type" value="Genomic_DNA"/>
</dbReference>
<dbReference type="PANTHER" id="PTHR31100">
    <property type="entry name" value="AT-HOOK MOTIF NUCLEAR-LOCALIZED PROTEIN 15"/>
    <property type="match status" value="1"/>
</dbReference>
<feature type="compositionally biased region" description="Basic and acidic residues" evidence="4">
    <location>
        <begin position="19"/>
        <end position="28"/>
    </location>
</feature>
<dbReference type="CDD" id="cd11378">
    <property type="entry name" value="DUF296"/>
    <property type="match status" value="1"/>
</dbReference>
<feature type="compositionally biased region" description="Gly residues" evidence="4">
    <location>
        <begin position="191"/>
        <end position="202"/>
    </location>
</feature>
<name>A0A2U1QBC1_ARTAN</name>
<dbReference type="AlphaFoldDB" id="A0A2U1QBC1"/>
<evidence type="ECO:0000256" key="4">
    <source>
        <dbReference type="SAM" id="MobiDB-lite"/>
    </source>
</evidence>
<keyword evidence="7" id="KW-1185">Reference proteome</keyword>
<dbReference type="STRING" id="35608.A0A2U1QBC1"/>
<dbReference type="GO" id="GO:0005634">
    <property type="term" value="C:nucleus"/>
    <property type="evidence" value="ECO:0007669"/>
    <property type="project" value="TreeGrafter"/>
</dbReference>
<proteinExistence type="predicted"/>
<reference evidence="6 7" key="1">
    <citation type="journal article" date="2018" name="Mol. Plant">
        <title>The genome of Artemisia annua provides insight into the evolution of Asteraceae family and artemisinin biosynthesis.</title>
        <authorList>
            <person name="Shen Q."/>
            <person name="Zhang L."/>
            <person name="Liao Z."/>
            <person name="Wang S."/>
            <person name="Yan T."/>
            <person name="Shi P."/>
            <person name="Liu M."/>
            <person name="Fu X."/>
            <person name="Pan Q."/>
            <person name="Wang Y."/>
            <person name="Lv Z."/>
            <person name="Lu X."/>
            <person name="Zhang F."/>
            <person name="Jiang W."/>
            <person name="Ma Y."/>
            <person name="Chen M."/>
            <person name="Hao X."/>
            <person name="Li L."/>
            <person name="Tang Y."/>
            <person name="Lv G."/>
            <person name="Zhou Y."/>
            <person name="Sun X."/>
            <person name="Brodelius P.E."/>
            <person name="Rose J.K.C."/>
            <person name="Tang K."/>
        </authorList>
    </citation>
    <scope>NUCLEOTIDE SEQUENCE [LARGE SCALE GENOMIC DNA]</scope>
    <source>
        <strain evidence="7">cv. Huhao1</strain>
        <tissue evidence="6">Leaf</tissue>
    </source>
</reference>
<evidence type="ECO:0000256" key="1">
    <source>
        <dbReference type="ARBA" id="ARBA00023015"/>
    </source>
</evidence>
<dbReference type="PANTHER" id="PTHR31100:SF69">
    <property type="entry name" value="AT-HOOK MOTIF NUCLEAR-LOCALIZED PROTEIN 17-RELATED"/>
    <property type="match status" value="1"/>
</dbReference>
<accession>A0A2U1QBC1</accession>
<comment type="caution">
    <text evidence="6">The sequence shown here is derived from an EMBL/GenBank/DDBJ whole genome shotgun (WGS) entry which is preliminary data.</text>
</comment>
<dbReference type="Gene3D" id="3.30.1330.80">
    <property type="entry name" value="Hypothetical protein, similar to alpha- acetolactate decarboxylase, domain 2"/>
    <property type="match status" value="1"/>
</dbReference>
<dbReference type="Pfam" id="PF03479">
    <property type="entry name" value="PCC"/>
    <property type="match status" value="1"/>
</dbReference>
<dbReference type="SUPFAM" id="SSF117856">
    <property type="entry name" value="AF0104/ALDC/Ptd012-like"/>
    <property type="match status" value="1"/>
</dbReference>
<evidence type="ECO:0000259" key="5">
    <source>
        <dbReference type="PROSITE" id="PS51742"/>
    </source>
</evidence>
<gene>
    <name evidence="6" type="ORF">CTI12_AA023160</name>
</gene>
<dbReference type="InterPro" id="IPR014476">
    <property type="entry name" value="AHL15-29"/>
</dbReference>
<dbReference type="GO" id="GO:0003700">
    <property type="term" value="F:DNA-binding transcription factor activity"/>
    <property type="evidence" value="ECO:0007669"/>
    <property type="project" value="TreeGrafter"/>
</dbReference>